<feature type="region of interest" description="Disordered" evidence="10">
    <location>
        <begin position="322"/>
        <end position="415"/>
    </location>
</feature>
<dbReference type="SMART" id="SM01189">
    <property type="entry name" value="ELM2"/>
    <property type="match status" value="1"/>
</dbReference>
<accession>A0AAV1HRK8</accession>
<dbReference type="SUPFAM" id="SSF46689">
    <property type="entry name" value="Homeodomain-like"/>
    <property type="match status" value="1"/>
</dbReference>
<feature type="region of interest" description="Disordered" evidence="10">
    <location>
        <begin position="436"/>
        <end position="456"/>
    </location>
</feature>
<name>A0AAV1HRK8_XYRNO</name>
<feature type="domain" description="SANT" evidence="13">
    <location>
        <begin position="686"/>
        <end position="732"/>
    </location>
</feature>
<keyword evidence="4" id="KW-0862">Zinc</keyword>
<dbReference type="FunFam" id="1.10.10.60:FF:000012">
    <property type="entry name" value="Metastasis-associated 1 family, member 3"/>
    <property type="match status" value="1"/>
</dbReference>
<keyword evidence="7" id="KW-0804">Transcription</keyword>
<dbReference type="InterPro" id="IPR017884">
    <property type="entry name" value="SANT_dom"/>
</dbReference>
<organism evidence="14 15">
    <name type="scientific">Xyrichtys novacula</name>
    <name type="common">Pearly razorfish</name>
    <name type="synonym">Hemipteronotus novacula</name>
    <dbReference type="NCBI Taxonomy" id="13765"/>
    <lineage>
        <taxon>Eukaryota</taxon>
        <taxon>Metazoa</taxon>
        <taxon>Chordata</taxon>
        <taxon>Craniata</taxon>
        <taxon>Vertebrata</taxon>
        <taxon>Euteleostomi</taxon>
        <taxon>Actinopterygii</taxon>
        <taxon>Neopterygii</taxon>
        <taxon>Teleostei</taxon>
        <taxon>Neoteleostei</taxon>
        <taxon>Acanthomorphata</taxon>
        <taxon>Eupercaria</taxon>
        <taxon>Labriformes</taxon>
        <taxon>Labridae</taxon>
        <taxon>Xyrichtys</taxon>
    </lineage>
</organism>
<dbReference type="InterPro" id="IPR001005">
    <property type="entry name" value="SANT/Myb"/>
</dbReference>
<gene>
    <name evidence="14" type="ORF">XNOV1_A013281</name>
</gene>
<dbReference type="Proteomes" id="UP001178508">
    <property type="component" value="Chromosome 24"/>
</dbReference>
<dbReference type="EMBL" id="OY660887">
    <property type="protein sequence ID" value="CAJ1087459.1"/>
    <property type="molecule type" value="Genomic_DNA"/>
</dbReference>
<reference evidence="14" key="1">
    <citation type="submission" date="2023-08" db="EMBL/GenBank/DDBJ databases">
        <authorList>
            <person name="Alioto T."/>
            <person name="Alioto T."/>
            <person name="Gomez Garrido J."/>
        </authorList>
    </citation>
    <scope>NUCLEOTIDE SEQUENCE</scope>
</reference>
<dbReference type="Pfam" id="PF01448">
    <property type="entry name" value="ELM2"/>
    <property type="match status" value="1"/>
</dbReference>
<feature type="compositionally biased region" description="Polar residues" evidence="10">
    <location>
        <begin position="322"/>
        <end position="349"/>
    </location>
</feature>
<comment type="subcellular location">
    <subcellularLocation>
        <location evidence="1">Nucleus</location>
    </subcellularLocation>
</comment>
<evidence type="ECO:0000313" key="15">
    <source>
        <dbReference type="Proteomes" id="UP001178508"/>
    </source>
</evidence>
<dbReference type="AlphaFoldDB" id="A0AAV1HRK8"/>
<evidence type="ECO:0000313" key="14">
    <source>
        <dbReference type="EMBL" id="CAJ1087459.1"/>
    </source>
</evidence>
<dbReference type="SMART" id="SM00717">
    <property type="entry name" value="SANT"/>
    <property type="match status" value="1"/>
</dbReference>
<evidence type="ECO:0000259" key="12">
    <source>
        <dbReference type="PROSITE" id="PS51156"/>
    </source>
</evidence>
<evidence type="ECO:0000256" key="9">
    <source>
        <dbReference type="PROSITE-ProRule" id="PRU00042"/>
    </source>
</evidence>
<dbReference type="InterPro" id="IPR009057">
    <property type="entry name" value="Homeodomain-like_sf"/>
</dbReference>
<protein>
    <submittedName>
        <fullName evidence="14">Mitotic deacetylase-associated SANT domain protein-like</fullName>
    </submittedName>
</protein>
<feature type="domain" description="ELM2" evidence="12">
    <location>
        <begin position="582"/>
        <end position="673"/>
    </location>
</feature>
<dbReference type="GO" id="GO:0003677">
    <property type="term" value="F:DNA binding"/>
    <property type="evidence" value="ECO:0007669"/>
    <property type="project" value="UniProtKB-KW"/>
</dbReference>
<dbReference type="InterPro" id="IPR000949">
    <property type="entry name" value="ELM2_dom"/>
</dbReference>
<feature type="compositionally biased region" description="Low complexity" evidence="10">
    <location>
        <begin position="93"/>
        <end position="105"/>
    </location>
</feature>
<feature type="region of interest" description="Disordered" evidence="10">
    <location>
        <begin position="39"/>
        <end position="106"/>
    </location>
</feature>
<dbReference type="PROSITE" id="PS50157">
    <property type="entry name" value="ZINC_FINGER_C2H2_2"/>
    <property type="match status" value="1"/>
</dbReference>
<evidence type="ECO:0000256" key="5">
    <source>
        <dbReference type="ARBA" id="ARBA00023015"/>
    </source>
</evidence>
<dbReference type="Pfam" id="PF13912">
    <property type="entry name" value="zf-C2H2_6"/>
    <property type="match status" value="1"/>
</dbReference>
<dbReference type="GO" id="GO:0005667">
    <property type="term" value="C:transcription regulator complex"/>
    <property type="evidence" value="ECO:0007669"/>
    <property type="project" value="TreeGrafter"/>
</dbReference>
<evidence type="ECO:0000256" key="4">
    <source>
        <dbReference type="ARBA" id="ARBA00022833"/>
    </source>
</evidence>
<keyword evidence="2" id="KW-0479">Metal-binding</keyword>
<dbReference type="PANTHER" id="PTHR16089:SF19">
    <property type="entry name" value="TRANSCRIPTIONAL-REGULATING FACTOR 1"/>
    <property type="match status" value="1"/>
</dbReference>
<dbReference type="InterPro" id="IPR051066">
    <property type="entry name" value="Trans_reg/Corepressor"/>
</dbReference>
<evidence type="ECO:0000256" key="1">
    <source>
        <dbReference type="ARBA" id="ARBA00004123"/>
    </source>
</evidence>
<feature type="compositionally biased region" description="Gly residues" evidence="10">
    <location>
        <begin position="388"/>
        <end position="400"/>
    </location>
</feature>
<dbReference type="PROSITE" id="PS51156">
    <property type="entry name" value="ELM2"/>
    <property type="match status" value="1"/>
</dbReference>
<evidence type="ECO:0000256" key="6">
    <source>
        <dbReference type="ARBA" id="ARBA00023125"/>
    </source>
</evidence>
<dbReference type="GO" id="GO:0006357">
    <property type="term" value="P:regulation of transcription by RNA polymerase II"/>
    <property type="evidence" value="ECO:0007669"/>
    <property type="project" value="TreeGrafter"/>
</dbReference>
<evidence type="ECO:0000256" key="8">
    <source>
        <dbReference type="ARBA" id="ARBA00023242"/>
    </source>
</evidence>
<keyword evidence="15" id="KW-1185">Reference proteome</keyword>
<dbReference type="PANTHER" id="PTHR16089">
    <property type="entry name" value="REST COREPRESSOR COREST PROTEIN-RELATED"/>
    <property type="match status" value="1"/>
</dbReference>
<evidence type="ECO:0000256" key="7">
    <source>
        <dbReference type="ARBA" id="ARBA00023163"/>
    </source>
</evidence>
<dbReference type="PROSITE" id="PS51293">
    <property type="entry name" value="SANT"/>
    <property type="match status" value="1"/>
</dbReference>
<dbReference type="Gene3D" id="1.10.10.60">
    <property type="entry name" value="Homeodomain-like"/>
    <property type="match status" value="1"/>
</dbReference>
<dbReference type="GO" id="GO:0003714">
    <property type="term" value="F:transcription corepressor activity"/>
    <property type="evidence" value="ECO:0007669"/>
    <property type="project" value="TreeGrafter"/>
</dbReference>
<keyword evidence="8" id="KW-0539">Nucleus</keyword>
<keyword evidence="5" id="KW-0805">Transcription regulation</keyword>
<dbReference type="InterPro" id="IPR013087">
    <property type="entry name" value="Znf_C2H2_type"/>
</dbReference>
<dbReference type="PROSITE" id="PS00028">
    <property type="entry name" value="ZINC_FINGER_C2H2_1"/>
    <property type="match status" value="1"/>
</dbReference>
<keyword evidence="3 9" id="KW-0863">Zinc-finger</keyword>
<keyword evidence="6" id="KW-0238">DNA-binding</keyword>
<evidence type="ECO:0000259" key="11">
    <source>
        <dbReference type="PROSITE" id="PS50157"/>
    </source>
</evidence>
<dbReference type="GO" id="GO:0008270">
    <property type="term" value="F:zinc ion binding"/>
    <property type="evidence" value="ECO:0007669"/>
    <property type="project" value="UniProtKB-KW"/>
</dbReference>
<dbReference type="GO" id="GO:0000118">
    <property type="term" value="C:histone deacetylase complex"/>
    <property type="evidence" value="ECO:0007669"/>
    <property type="project" value="TreeGrafter"/>
</dbReference>
<sequence>MQLLPERLIPVHSFTFLFTSPQVPSHHPLPQAQVSSFHHLPHPQVTSPHLLPETQVSSPNYLSHPPLSSPHLQVTSPHLLPQTHAHSPHPHLSHPASPHFPSPHFELQPQVTLPHLLSPSQQHLYNQNHLLGFDDPNWGGSDPPLEPSFPHLSYTYQNQTSTHLDLQNQTQFGDDLQSLSYVHTLFDRGVDRQVDTPGPAQDAWQPLESPLPQFQCSSLGPVSREVPLGGWSSEDFSSSPSGNFNQFFQEGYYDNSAPQPFCSPNTPGPSPHYPQTPTISSPGPQMISREERVDFSTHTSRSLSGDTTINCFTHTCDSLPVTSDPHQTQQHLRQSHTKLIQDQTAPLDTTRTKKSSLSLLKKGQGGRSTARSPGVTAGPNWRDETGGGERGGGGGGGGGQTSWTTNKQHQNRTKAPDPRLLCTVCKRDFRSLPALNGHMRSHSGSRSAAGLTKVNDSTLRGDPSVSMVMPVSVPIQSKSVLEACRGGQKTCGRLSPATGGAAQYRSLLHRQEEKADADGDAVVAGGDDTGVTHYTPPPMLCPLRAGPGLFCSLTTRGQQLHSGFSDAVAMETSALPPGTMKPRINLGQDNQAEIPPLQVQNDAHADSHNALLVWRPLEELERPVDQQSVEALMLMACSSVMPGGGASPETALQVLSECRGDFLLTVEKLLSNNNNHTAQQSPSVCWSAAERRLLLKSLQLHRKDFRNIQKTVQTKSLSQCVEFYYLWKKKLSLRAKTPAGLTITLPDTNGQRPSKSHDAP</sequence>
<feature type="domain" description="C2H2-type" evidence="11">
    <location>
        <begin position="420"/>
        <end position="447"/>
    </location>
</feature>
<proteinExistence type="predicted"/>
<evidence type="ECO:0000256" key="2">
    <source>
        <dbReference type="ARBA" id="ARBA00022723"/>
    </source>
</evidence>
<evidence type="ECO:0000259" key="13">
    <source>
        <dbReference type="PROSITE" id="PS51293"/>
    </source>
</evidence>
<evidence type="ECO:0000256" key="3">
    <source>
        <dbReference type="ARBA" id="ARBA00022771"/>
    </source>
</evidence>
<evidence type="ECO:0000256" key="10">
    <source>
        <dbReference type="SAM" id="MobiDB-lite"/>
    </source>
</evidence>